<dbReference type="Proteomes" id="UP000062255">
    <property type="component" value="Chromosome"/>
</dbReference>
<evidence type="ECO:0000313" key="4">
    <source>
        <dbReference type="Proteomes" id="UP000062255"/>
    </source>
</evidence>
<feature type="domain" description="DUF732" evidence="2">
    <location>
        <begin position="42"/>
        <end position="110"/>
    </location>
</feature>
<dbReference type="PATRIC" id="fig|134601.6.peg.1780"/>
<feature type="signal peptide" evidence="1">
    <location>
        <begin position="1"/>
        <end position="31"/>
    </location>
</feature>
<organism evidence="3 4">
    <name type="scientific">Mycolicibacterium goodii</name>
    <name type="common">Mycobacterium goodii</name>
    <dbReference type="NCBI Taxonomy" id="134601"/>
    <lineage>
        <taxon>Bacteria</taxon>
        <taxon>Bacillati</taxon>
        <taxon>Actinomycetota</taxon>
        <taxon>Actinomycetes</taxon>
        <taxon>Mycobacteriales</taxon>
        <taxon>Mycobacteriaceae</taxon>
        <taxon>Mycolicibacterium</taxon>
    </lineage>
</organism>
<evidence type="ECO:0000256" key="1">
    <source>
        <dbReference type="SAM" id="SignalP"/>
    </source>
</evidence>
<feature type="chain" id="PRO_5038530250" evidence="1">
    <location>
        <begin position="32"/>
        <end position="127"/>
    </location>
</feature>
<protein>
    <submittedName>
        <fullName evidence="3">Membrane protein</fullName>
    </submittedName>
</protein>
<name>A0A0K0X3A7_MYCGD</name>
<dbReference type="Pfam" id="PF05305">
    <property type="entry name" value="DUF732"/>
    <property type="match status" value="1"/>
</dbReference>
<sequence length="127" mass="13590">MVGFRFHPDLIRRAAYALVAAAVGYVAAAVAAPDARADEFVYLVNVTVRPGYNFASPDAALAYGRGICSKVAAGTAYGRLVGDVRGDFHTSDEFHASYLVSQAVNELCPEMIWQLRNSAAGYRSGEV</sequence>
<dbReference type="EMBL" id="CP012150">
    <property type="protein sequence ID" value="AKS31924.1"/>
    <property type="molecule type" value="Genomic_DNA"/>
</dbReference>
<reference evidence="3 4" key="1">
    <citation type="submission" date="2015-07" db="EMBL/GenBank/DDBJ databases">
        <title>Complete genome sequence of Mycobacterium goodii X7B, a facultative thermophilic biodesulfurizing bacterium.</title>
        <authorList>
            <person name="Yu B."/>
            <person name="Li F."/>
            <person name="Xu P."/>
        </authorList>
    </citation>
    <scope>NUCLEOTIDE SEQUENCE [LARGE SCALE GENOMIC DNA]</scope>
    <source>
        <strain evidence="3 4">X7B</strain>
    </source>
</reference>
<dbReference type="InterPro" id="IPR007969">
    <property type="entry name" value="DUF732"/>
</dbReference>
<evidence type="ECO:0000313" key="3">
    <source>
        <dbReference type="EMBL" id="AKS31924.1"/>
    </source>
</evidence>
<dbReference type="AlphaFoldDB" id="A0A0K0X3A7"/>
<dbReference type="RefSeq" id="WP_049744342.1">
    <property type="nucleotide sequence ID" value="NZ_CP012150.1"/>
</dbReference>
<evidence type="ECO:0000259" key="2">
    <source>
        <dbReference type="Pfam" id="PF05305"/>
    </source>
</evidence>
<proteinExistence type="predicted"/>
<dbReference type="STRING" id="134601.AFA91_08600"/>
<dbReference type="OrthoDB" id="4729208at2"/>
<gene>
    <name evidence="3" type="ORF">AFA91_08600</name>
</gene>
<accession>A0A0K0X3A7</accession>
<keyword evidence="1" id="KW-0732">Signal</keyword>
<dbReference type="KEGG" id="mgo:AFA91_08600"/>